<sequence>MPAGGRPTVRSRRLGAALRRYREAVKLDQHHAAEHIVGSKAKISRIEAGQVSARPGDVRLLLELYGVEDAAVYQQLEQLARASNKRGWWLDYEWAAKPEYADFITLESDATYIRTWQPLFLPGLLQTDDYLRVLLGAGLKVHTPEAVDEMVAIRQKRRKVIEEHGARFAAVIWEPALTAPMPSAKAHRDQLLHILNVAQRQNVSVQVLPAAEWEAAHMASHFVMFNFGPEPAPEAVAFDSTTSTVIIEDLEEMATHAQIFEALRSAALTPAQTLTFLREHIATIPESEKEQ</sequence>
<dbReference type="InterPro" id="IPR010982">
    <property type="entry name" value="Lambda_DNA-bd_dom_sf"/>
</dbReference>
<dbReference type="SUPFAM" id="SSF47413">
    <property type="entry name" value="lambda repressor-like DNA-binding domains"/>
    <property type="match status" value="1"/>
</dbReference>
<evidence type="ECO:0000313" key="3">
    <source>
        <dbReference type="Proteomes" id="UP000660675"/>
    </source>
</evidence>
<proteinExistence type="predicted"/>
<gene>
    <name evidence="2" type="ORF">GCM10015535_09840</name>
</gene>
<dbReference type="SMART" id="SM00530">
    <property type="entry name" value="HTH_XRE"/>
    <property type="match status" value="1"/>
</dbReference>
<reference evidence="3" key="1">
    <citation type="journal article" date="2019" name="Int. J. Syst. Evol. Microbiol.">
        <title>The Global Catalogue of Microorganisms (GCM) 10K type strain sequencing project: providing services to taxonomists for standard genome sequencing and annotation.</title>
        <authorList>
            <consortium name="The Broad Institute Genomics Platform"/>
            <consortium name="The Broad Institute Genome Sequencing Center for Infectious Disease"/>
            <person name="Wu L."/>
            <person name="Ma J."/>
        </authorList>
    </citation>
    <scope>NUCLEOTIDE SEQUENCE [LARGE SCALE GENOMIC DNA]</scope>
    <source>
        <strain evidence="3">JCM 4376</strain>
    </source>
</reference>
<feature type="domain" description="HTH cro/C1-type" evidence="1">
    <location>
        <begin position="17"/>
        <end position="72"/>
    </location>
</feature>
<evidence type="ECO:0000313" key="2">
    <source>
        <dbReference type="EMBL" id="GGV77162.1"/>
    </source>
</evidence>
<dbReference type="EMBL" id="BMTF01000003">
    <property type="protein sequence ID" value="GGV77162.1"/>
    <property type="molecule type" value="Genomic_DNA"/>
</dbReference>
<dbReference type="Gene3D" id="1.10.260.40">
    <property type="entry name" value="lambda repressor-like DNA-binding domains"/>
    <property type="match status" value="1"/>
</dbReference>
<accession>A0ABQ2VSM6</accession>
<dbReference type="InterPro" id="IPR001387">
    <property type="entry name" value="Cro/C1-type_HTH"/>
</dbReference>
<dbReference type="Proteomes" id="UP000660675">
    <property type="component" value="Unassembled WGS sequence"/>
</dbReference>
<keyword evidence="3" id="KW-1185">Reference proteome</keyword>
<protein>
    <submittedName>
        <fullName evidence="2">Transcriptional regulator</fullName>
    </submittedName>
</protein>
<name>A0ABQ2VSM6_9ACTN</name>
<comment type="caution">
    <text evidence="2">The sequence shown here is derived from an EMBL/GenBank/DDBJ whole genome shotgun (WGS) entry which is preliminary data.</text>
</comment>
<organism evidence="2 3">
    <name type="scientific">Streptomyces gelaticus</name>
    <dbReference type="NCBI Taxonomy" id="285446"/>
    <lineage>
        <taxon>Bacteria</taxon>
        <taxon>Bacillati</taxon>
        <taxon>Actinomycetota</taxon>
        <taxon>Actinomycetes</taxon>
        <taxon>Kitasatosporales</taxon>
        <taxon>Streptomycetaceae</taxon>
        <taxon>Streptomyces</taxon>
    </lineage>
</organism>
<dbReference type="Pfam" id="PF13560">
    <property type="entry name" value="HTH_31"/>
    <property type="match status" value="1"/>
</dbReference>
<dbReference type="Pfam" id="PF19054">
    <property type="entry name" value="DUF5753"/>
    <property type="match status" value="1"/>
</dbReference>
<evidence type="ECO:0000259" key="1">
    <source>
        <dbReference type="SMART" id="SM00530"/>
    </source>
</evidence>
<dbReference type="InterPro" id="IPR043917">
    <property type="entry name" value="DUF5753"/>
</dbReference>
<dbReference type="CDD" id="cd00093">
    <property type="entry name" value="HTH_XRE"/>
    <property type="match status" value="1"/>
</dbReference>
<dbReference type="RefSeq" id="WP_189541415.1">
    <property type="nucleotide sequence ID" value="NZ_BMTF01000003.1"/>
</dbReference>